<name>A0A6A5XK35_9PLEO</name>
<keyword evidence="3" id="KW-1185">Reference proteome</keyword>
<dbReference type="EMBL" id="ML978071">
    <property type="protein sequence ID" value="KAF2013615.1"/>
    <property type="molecule type" value="Genomic_DNA"/>
</dbReference>
<dbReference type="AlphaFoldDB" id="A0A6A5XK35"/>
<dbReference type="RefSeq" id="XP_033381954.1">
    <property type="nucleotide sequence ID" value="XM_033534012.1"/>
</dbReference>
<dbReference type="PROSITE" id="PS51257">
    <property type="entry name" value="PROKAR_LIPOPROTEIN"/>
    <property type="match status" value="1"/>
</dbReference>
<dbReference type="OrthoDB" id="3924764at2759"/>
<feature type="chain" id="PRO_5025565948" evidence="1">
    <location>
        <begin position="18"/>
        <end position="177"/>
    </location>
</feature>
<evidence type="ECO:0000313" key="3">
    <source>
        <dbReference type="Proteomes" id="UP000799778"/>
    </source>
</evidence>
<sequence length="177" mass="18771">MKVTYILSCAFGIVALANPVSMASCSQRCYTSVNECSQTYGGCWEACPGTATDTPTFTRPMCNPTAISANTTDLFIPTLTTVPSPTASLTDSSISKPCSEQIICVDSRTMCGTETVLYGGCYDMCSPTQTPTPPLCTLAPALVTDYPFINRTKATTSKGPRGPCTRAKAFLCPPADW</sequence>
<evidence type="ECO:0000256" key="1">
    <source>
        <dbReference type="SAM" id="SignalP"/>
    </source>
</evidence>
<protein>
    <submittedName>
        <fullName evidence="2">Uncharacterized protein</fullName>
    </submittedName>
</protein>
<organism evidence="2 3">
    <name type="scientific">Aaosphaeria arxii CBS 175.79</name>
    <dbReference type="NCBI Taxonomy" id="1450172"/>
    <lineage>
        <taxon>Eukaryota</taxon>
        <taxon>Fungi</taxon>
        <taxon>Dikarya</taxon>
        <taxon>Ascomycota</taxon>
        <taxon>Pezizomycotina</taxon>
        <taxon>Dothideomycetes</taxon>
        <taxon>Pleosporomycetidae</taxon>
        <taxon>Pleosporales</taxon>
        <taxon>Pleosporales incertae sedis</taxon>
        <taxon>Aaosphaeria</taxon>
    </lineage>
</organism>
<evidence type="ECO:0000313" key="2">
    <source>
        <dbReference type="EMBL" id="KAF2013615.1"/>
    </source>
</evidence>
<dbReference type="GeneID" id="54291409"/>
<proteinExistence type="predicted"/>
<gene>
    <name evidence="2" type="ORF">BU24DRAFT_494056</name>
</gene>
<feature type="signal peptide" evidence="1">
    <location>
        <begin position="1"/>
        <end position="17"/>
    </location>
</feature>
<accession>A0A6A5XK35</accession>
<reference evidence="2" key="1">
    <citation type="journal article" date="2020" name="Stud. Mycol.">
        <title>101 Dothideomycetes genomes: a test case for predicting lifestyles and emergence of pathogens.</title>
        <authorList>
            <person name="Haridas S."/>
            <person name="Albert R."/>
            <person name="Binder M."/>
            <person name="Bloem J."/>
            <person name="Labutti K."/>
            <person name="Salamov A."/>
            <person name="Andreopoulos B."/>
            <person name="Baker S."/>
            <person name="Barry K."/>
            <person name="Bills G."/>
            <person name="Bluhm B."/>
            <person name="Cannon C."/>
            <person name="Castanera R."/>
            <person name="Culley D."/>
            <person name="Daum C."/>
            <person name="Ezra D."/>
            <person name="Gonzalez J."/>
            <person name="Henrissat B."/>
            <person name="Kuo A."/>
            <person name="Liang C."/>
            <person name="Lipzen A."/>
            <person name="Lutzoni F."/>
            <person name="Magnuson J."/>
            <person name="Mondo S."/>
            <person name="Nolan M."/>
            <person name="Ohm R."/>
            <person name="Pangilinan J."/>
            <person name="Park H.-J."/>
            <person name="Ramirez L."/>
            <person name="Alfaro M."/>
            <person name="Sun H."/>
            <person name="Tritt A."/>
            <person name="Yoshinaga Y."/>
            <person name="Zwiers L.-H."/>
            <person name="Turgeon B."/>
            <person name="Goodwin S."/>
            <person name="Spatafora J."/>
            <person name="Crous P."/>
            <person name="Grigoriev I."/>
        </authorList>
    </citation>
    <scope>NUCLEOTIDE SEQUENCE</scope>
    <source>
        <strain evidence="2">CBS 175.79</strain>
    </source>
</reference>
<dbReference type="Proteomes" id="UP000799778">
    <property type="component" value="Unassembled WGS sequence"/>
</dbReference>
<keyword evidence="1" id="KW-0732">Signal</keyword>